<dbReference type="AlphaFoldDB" id="A0A940MNX9"/>
<protein>
    <submittedName>
        <fullName evidence="2">Entericidin EcnA/B family protein</fullName>
    </submittedName>
</protein>
<keyword evidence="3" id="KW-1185">Reference proteome</keyword>
<organism evidence="2 3">
    <name type="scientific">Sagittula salina</name>
    <dbReference type="NCBI Taxonomy" id="2820268"/>
    <lineage>
        <taxon>Bacteria</taxon>
        <taxon>Pseudomonadati</taxon>
        <taxon>Pseudomonadota</taxon>
        <taxon>Alphaproteobacteria</taxon>
        <taxon>Rhodobacterales</taxon>
        <taxon>Roseobacteraceae</taxon>
        <taxon>Sagittula</taxon>
    </lineage>
</organism>
<evidence type="ECO:0000313" key="3">
    <source>
        <dbReference type="Proteomes" id="UP000675940"/>
    </source>
</evidence>
<comment type="caution">
    <text evidence="2">The sequence shown here is derived from an EMBL/GenBank/DDBJ whole genome shotgun (WGS) entry which is preliminary data.</text>
</comment>
<dbReference type="Proteomes" id="UP000675940">
    <property type="component" value="Unassembled WGS sequence"/>
</dbReference>
<feature type="chain" id="PRO_5037923797" evidence="1">
    <location>
        <begin position="18"/>
        <end position="40"/>
    </location>
</feature>
<evidence type="ECO:0000313" key="2">
    <source>
        <dbReference type="EMBL" id="MBP0482086.1"/>
    </source>
</evidence>
<gene>
    <name evidence="2" type="ORF">J5474_06220</name>
</gene>
<dbReference type="RefSeq" id="WP_209359925.1">
    <property type="nucleotide sequence ID" value="NZ_JAGISH010000002.1"/>
</dbReference>
<proteinExistence type="predicted"/>
<sequence length="40" mass="4066">MKTVFLLAGLLLTLALSGCGTVDGLGQDISAGARTVQGWM</sequence>
<dbReference type="EMBL" id="JAGISH010000002">
    <property type="protein sequence ID" value="MBP0482086.1"/>
    <property type="molecule type" value="Genomic_DNA"/>
</dbReference>
<feature type="signal peptide" evidence="1">
    <location>
        <begin position="1"/>
        <end position="17"/>
    </location>
</feature>
<dbReference type="PROSITE" id="PS51257">
    <property type="entry name" value="PROKAR_LIPOPROTEIN"/>
    <property type="match status" value="1"/>
</dbReference>
<name>A0A940MNX9_9RHOB</name>
<reference evidence="2" key="1">
    <citation type="submission" date="2021-03" db="EMBL/GenBank/DDBJ databases">
        <title>Sagittula salina sp. nov. strain M10.9X isolated from the marine waste.</title>
        <authorList>
            <person name="Satari L."/>
            <person name="Molina-Menor E."/>
            <person name="Vidal-Verdu A."/>
            <person name="Pascual J."/>
            <person name="Pereto J."/>
            <person name="Porcar M."/>
        </authorList>
    </citation>
    <scope>NUCLEOTIDE SEQUENCE</scope>
    <source>
        <strain evidence="2">M10.9X</strain>
    </source>
</reference>
<keyword evidence="1" id="KW-0732">Signal</keyword>
<accession>A0A940MNX9</accession>
<evidence type="ECO:0000256" key="1">
    <source>
        <dbReference type="SAM" id="SignalP"/>
    </source>
</evidence>